<keyword evidence="1" id="KW-0812">Transmembrane</keyword>
<keyword evidence="1" id="KW-1133">Transmembrane helix</keyword>
<feature type="transmembrane region" description="Helical" evidence="1">
    <location>
        <begin position="43"/>
        <end position="62"/>
    </location>
</feature>
<keyword evidence="1" id="KW-0472">Membrane</keyword>
<dbReference type="Proteomes" id="UP001289135">
    <property type="component" value="Unassembled WGS sequence"/>
</dbReference>
<evidence type="ECO:0000256" key="1">
    <source>
        <dbReference type="SAM" id="Phobius"/>
    </source>
</evidence>
<sequence length="152" mass="18032">MKTLLKNYIVQKFLLLFLFSCINNIISQKQLSSLFNIVYDNFIFSILNTYNNLEMLLLISLFDRIINLNTVSQNILSYIFVYIIIKFNHYNEKKLIQINNNIIFLIFIFSKSFLAISSCNCKLIYINSNMFIEDIAKIICYTIYNNKKSNKK</sequence>
<feature type="transmembrane region" description="Helical" evidence="1">
    <location>
        <begin position="74"/>
        <end position="90"/>
    </location>
</feature>
<dbReference type="EMBL" id="JARGYU010000002">
    <property type="protein sequence ID" value="MDZ5761366.1"/>
    <property type="molecule type" value="Genomic_DNA"/>
</dbReference>
<feature type="transmembrane region" description="Helical" evidence="1">
    <location>
        <begin position="102"/>
        <end position="125"/>
    </location>
</feature>
<reference evidence="2" key="1">
    <citation type="submission" date="2023-02" db="EMBL/GenBank/DDBJ databases">
        <title>Host association and intracellularity evolved multiple times independently in the Rickettsiales.</title>
        <authorList>
            <person name="Castelli M."/>
            <person name="Nardi T."/>
            <person name="Gammuto L."/>
            <person name="Bellinzona G."/>
            <person name="Sabaneyeva E."/>
            <person name="Potekhin A."/>
            <person name="Serra V."/>
            <person name="Petroni G."/>
            <person name="Sassera D."/>
        </authorList>
    </citation>
    <scope>NUCLEOTIDE SEQUENCE</scope>
    <source>
        <strain evidence="2">USBL-36I1</strain>
    </source>
</reference>
<evidence type="ECO:0000313" key="2">
    <source>
        <dbReference type="EMBL" id="MDZ5761366.1"/>
    </source>
</evidence>
<accession>A0AAE4VM21</accession>
<gene>
    <name evidence="2" type="ORF">Lyticum_00539</name>
</gene>
<proteinExistence type="predicted"/>
<protein>
    <submittedName>
        <fullName evidence="2">Uncharacterized protein</fullName>
    </submittedName>
</protein>
<organism evidence="2 3">
    <name type="scientific">Lyticum sinuosum</name>
    <dbReference type="NCBI Taxonomy" id="1332059"/>
    <lineage>
        <taxon>Bacteria</taxon>
        <taxon>Pseudomonadati</taxon>
        <taxon>Pseudomonadota</taxon>
        <taxon>Alphaproteobacteria</taxon>
        <taxon>Rickettsiales</taxon>
        <taxon>Lyticum</taxon>
    </lineage>
</organism>
<name>A0AAE4VM21_9RICK</name>
<evidence type="ECO:0000313" key="3">
    <source>
        <dbReference type="Proteomes" id="UP001289135"/>
    </source>
</evidence>
<dbReference type="AlphaFoldDB" id="A0AAE4VM21"/>
<keyword evidence="3" id="KW-1185">Reference proteome</keyword>
<comment type="caution">
    <text evidence="2">The sequence shown here is derived from an EMBL/GenBank/DDBJ whole genome shotgun (WGS) entry which is preliminary data.</text>
</comment>